<keyword evidence="5 6" id="KW-0472">Membrane</keyword>
<name>A0A174AME8_9FIRM</name>
<proteinExistence type="predicted"/>
<dbReference type="PANTHER" id="PTHR35007:SF2">
    <property type="entry name" value="PILUS ASSEMBLE PROTEIN"/>
    <property type="match status" value="1"/>
</dbReference>
<dbReference type="GO" id="GO:0005886">
    <property type="term" value="C:plasma membrane"/>
    <property type="evidence" value="ECO:0007669"/>
    <property type="project" value="UniProtKB-SubCell"/>
</dbReference>
<gene>
    <name evidence="8" type="ORF">ERS852406_00851</name>
    <name evidence="9" type="ORF">ERS852498_00682</name>
</gene>
<evidence type="ECO:0000259" key="7">
    <source>
        <dbReference type="Pfam" id="PF00482"/>
    </source>
</evidence>
<keyword evidence="2" id="KW-1003">Cell membrane</keyword>
<accession>A0A174AME8</accession>
<dbReference type="AlphaFoldDB" id="A0A174AME8"/>
<evidence type="ECO:0000313" key="11">
    <source>
        <dbReference type="Proteomes" id="UP000095709"/>
    </source>
</evidence>
<dbReference type="Proteomes" id="UP000095709">
    <property type="component" value="Unassembled WGS sequence"/>
</dbReference>
<evidence type="ECO:0000313" key="10">
    <source>
        <dbReference type="Proteomes" id="UP000095706"/>
    </source>
</evidence>
<comment type="subcellular location">
    <subcellularLocation>
        <location evidence="1">Cell membrane</location>
        <topology evidence="1">Multi-pass membrane protein</topology>
    </subcellularLocation>
</comment>
<protein>
    <submittedName>
        <fullName evidence="8">Bacterial type II secretion system protein F domain</fullName>
    </submittedName>
</protein>
<feature type="transmembrane region" description="Helical" evidence="6">
    <location>
        <begin position="407"/>
        <end position="431"/>
    </location>
</feature>
<evidence type="ECO:0000256" key="3">
    <source>
        <dbReference type="ARBA" id="ARBA00022692"/>
    </source>
</evidence>
<keyword evidence="4 6" id="KW-1133">Transmembrane helix</keyword>
<reference evidence="10 11" key="1">
    <citation type="submission" date="2015-09" db="EMBL/GenBank/DDBJ databases">
        <authorList>
            <consortium name="Pathogen Informatics"/>
        </authorList>
    </citation>
    <scope>NUCLEOTIDE SEQUENCE [LARGE SCALE GENOMIC DNA]</scope>
    <source>
        <strain evidence="8 10">2789STDY5608849</strain>
        <strain evidence="9 11">2789STDY5834885</strain>
    </source>
</reference>
<dbReference type="InterPro" id="IPR018076">
    <property type="entry name" value="T2SS_GspF_dom"/>
</dbReference>
<feature type="transmembrane region" description="Helical" evidence="6">
    <location>
        <begin position="28"/>
        <end position="52"/>
    </location>
</feature>
<evidence type="ECO:0000256" key="4">
    <source>
        <dbReference type="ARBA" id="ARBA00022989"/>
    </source>
</evidence>
<dbReference type="EMBL" id="CYYV01000004">
    <property type="protein sequence ID" value="CUN89099.1"/>
    <property type="molecule type" value="Genomic_DNA"/>
</dbReference>
<dbReference type="Proteomes" id="UP000095706">
    <property type="component" value="Unassembled WGS sequence"/>
</dbReference>
<evidence type="ECO:0000256" key="2">
    <source>
        <dbReference type="ARBA" id="ARBA00022475"/>
    </source>
</evidence>
<dbReference type="EMBL" id="CZAL01000003">
    <property type="protein sequence ID" value="CUO87056.1"/>
    <property type="molecule type" value="Genomic_DNA"/>
</dbReference>
<keyword evidence="3 6" id="KW-0812">Transmembrane</keyword>
<organism evidence="8 10">
    <name type="scientific">Fusicatenibacter saccharivorans</name>
    <dbReference type="NCBI Taxonomy" id="1150298"/>
    <lineage>
        <taxon>Bacteria</taxon>
        <taxon>Bacillati</taxon>
        <taxon>Bacillota</taxon>
        <taxon>Clostridia</taxon>
        <taxon>Lachnospirales</taxon>
        <taxon>Lachnospiraceae</taxon>
        <taxon>Fusicatenibacter</taxon>
    </lineage>
</organism>
<dbReference type="Pfam" id="PF00482">
    <property type="entry name" value="T2SSF"/>
    <property type="match status" value="1"/>
</dbReference>
<sequence length="432" mass="48246">MLWICLTAWAGLFIWYFRMRKKAEDHKLVRRIFCLAATGFIAGTALCLPIGVRKVSGDEKAELQLERGALGSQPTEEKLEVSVGNQKPERITLSVPARAYSAEEIEEAFSAAIEALDEIILGENLSFHTVNRNMDLVTEIPGSPVALSWETDRPLLIDSRGLLSDEIPEEGVEVTLKAELELQGETTEYIRKVQVYPPEIKGRDAVLRALKKAVEKENEAHPEETAYYLPETLNGETVTWSKVPDLTGLELMALAAAAGAVCWAAKGREEEKARQKREEQMLRDYPEIVSKMVLLLGAGLGMRKVLERIAVDYRKNLALGGQKRFAYEEIVFTCQEMENGVSEQEAYQRMGMRMGTGAYRSLAVLLTQNLKKGSKGLLELLKQESQEAFEERRRQAKTTGEKASTKLLLPMGMMLAVVLVILTVPAFLSFYA</sequence>
<dbReference type="PANTHER" id="PTHR35007">
    <property type="entry name" value="INTEGRAL MEMBRANE PROTEIN-RELATED"/>
    <property type="match status" value="1"/>
</dbReference>
<evidence type="ECO:0000313" key="8">
    <source>
        <dbReference type="EMBL" id="CUN89099.1"/>
    </source>
</evidence>
<feature type="domain" description="Type II secretion system protein GspF" evidence="7">
    <location>
        <begin position="291"/>
        <end position="425"/>
    </location>
</feature>
<evidence type="ECO:0000313" key="9">
    <source>
        <dbReference type="EMBL" id="CUO87056.1"/>
    </source>
</evidence>
<evidence type="ECO:0000256" key="5">
    <source>
        <dbReference type="ARBA" id="ARBA00023136"/>
    </source>
</evidence>
<evidence type="ECO:0000256" key="6">
    <source>
        <dbReference type="SAM" id="Phobius"/>
    </source>
</evidence>
<evidence type="ECO:0000256" key="1">
    <source>
        <dbReference type="ARBA" id="ARBA00004651"/>
    </source>
</evidence>
<dbReference type="RefSeq" id="WP_055226608.1">
    <property type="nucleotide sequence ID" value="NZ_CAXSRP010000005.1"/>
</dbReference>